<reference evidence="1" key="1">
    <citation type="submission" date="2018-02" db="EMBL/GenBank/DDBJ databases">
        <title>Rhizophora mucronata_Transcriptome.</title>
        <authorList>
            <person name="Meera S.P."/>
            <person name="Sreeshan A."/>
            <person name="Augustine A."/>
        </authorList>
    </citation>
    <scope>NUCLEOTIDE SEQUENCE</scope>
    <source>
        <tissue evidence="1">Leaf</tissue>
    </source>
</reference>
<name>A0A2P2JGK7_RHIMU</name>
<dbReference type="AlphaFoldDB" id="A0A2P2JGK7"/>
<dbReference type="EMBL" id="GGEC01012129">
    <property type="protein sequence ID" value="MBW92612.1"/>
    <property type="molecule type" value="Transcribed_RNA"/>
</dbReference>
<evidence type="ECO:0000313" key="1">
    <source>
        <dbReference type="EMBL" id="MBW92612.1"/>
    </source>
</evidence>
<organism evidence="1">
    <name type="scientific">Rhizophora mucronata</name>
    <name type="common">Asiatic mangrove</name>
    <dbReference type="NCBI Taxonomy" id="61149"/>
    <lineage>
        <taxon>Eukaryota</taxon>
        <taxon>Viridiplantae</taxon>
        <taxon>Streptophyta</taxon>
        <taxon>Embryophyta</taxon>
        <taxon>Tracheophyta</taxon>
        <taxon>Spermatophyta</taxon>
        <taxon>Magnoliopsida</taxon>
        <taxon>eudicotyledons</taxon>
        <taxon>Gunneridae</taxon>
        <taxon>Pentapetalae</taxon>
        <taxon>rosids</taxon>
        <taxon>fabids</taxon>
        <taxon>Malpighiales</taxon>
        <taxon>Rhizophoraceae</taxon>
        <taxon>Rhizophora</taxon>
    </lineage>
</organism>
<protein>
    <submittedName>
        <fullName evidence="1">Uncharacterized protein</fullName>
    </submittedName>
</protein>
<accession>A0A2P2JGK7</accession>
<sequence length="33" mass="3947">MKCCDNASLLKRFVKKYRIYDFLVGLNMKFDSV</sequence>
<proteinExistence type="predicted"/>